<dbReference type="AlphaFoldDB" id="A0AAE3CYD8"/>
<gene>
    <name evidence="3" type="ORF">K1W69_03065</name>
</gene>
<keyword evidence="4" id="KW-1185">Reference proteome</keyword>
<feature type="transmembrane region" description="Helical" evidence="1">
    <location>
        <begin position="96"/>
        <end position="119"/>
    </location>
</feature>
<proteinExistence type="predicted"/>
<dbReference type="SUPFAM" id="SSF55073">
    <property type="entry name" value="Nucleotide cyclase"/>
    <property type="match status" value="1"/>
</dbReference>
<accession>A0AAE3CYD8</accession>
<keyword evidence="1" id="KW-0812">Transmembrane</keyword>
<protein>
    <submittedName>
        <fullName evidence="3">Adenylate/guanylate cyclase domain-containing protein</fullName>
    </submittedName>
</protein>
<feature type="transmembrane region" description="Helical" evidence="1">
    <location>
        <begin position="37"/>
        <end position="57"/>
    </location>
</feature>
<sequence length="466" mass="50973">MITFHQLRETLFGAPDIASLPERVQEDVERKEWANEVFLRLIHLAIIILFCMIYTVAPKTFPDGAFAPAPYVLAIFLVLSVTGLTWSLFRLPPDWAAYLSILFDFTLLYGLMVSFHMQYMQPPSFILKAPSLLYVFIFIAIRALRFHPKFVIFAGLVAAMGWTSIILYVTNFDTTDSMLTRSYVEYLTSNTILIGAEIDKMVSILFVTGILALAVNGSKNLLIRSVAEQTAAKDLSKFFDNRVAEGIRKNKSQIVAGTGEKRLATIMNIDIRGFTQLVADRDADQVMQLLSAYQARVIPIIHEYGGTIDKFMGDGVMVTFGVGDEEENPAARAVAAAERILGEASQWSGQEEAIRAFGPIAIGIGIATGTVSWGAVGHGDRLEMTVIGASVNLSAKLEKLNRTFASSCICDARTWKSAAEQGYNGALTGTELRTAVEGAGASVDIVVLGMAPIEAETEQTAETIKR</sequence>
<dbReference type="EMBL" id="JAICBX010000001">
    <property type="protein sequence ID" value="MBW8636155.1"/>
    <property type="molecule type" value="Genomic_DNA"/>
</dbReference>
<evidence type="ECO:0000259" key="2">
    <source>
        <dbReference type="PROSITE" id="PS50125"/>
    </source>
</evidence>
<dbReference type="InterPro" id="IPR050697">
    <property type="entry name" value="Adenylyl/Guanylyl_Cyclase_3/4"/>
</dbReference>
<dbReference type="RefSeq" id="WP_220226858.1">
    <property type="nucleotide sequence ID" value="NZ_JAICBX010000001.1"/>
</dbReference>
<evidence type="ECO:0000256" key="1">
    <source>
        <dbReference type="SAM" id="Phobius"/>
    </source>
</evidence>
<dbReference type="PANTHER" id="PTHR43081">
    <property type="entry name" value="ADENYLATE CYCLASE, TERMINAL-DIFFERENTIATION SPECIFIC-RELATED"/>
    <property type="match status" value="1"/>
</dbReference>
<dbReference type="PANTHER" id="PTHR43081:SF20">
    <property type="entry name" value="TWO-COMPONENT RESPONSE REGULATOR"/>
    <property type="match status" value="1"/>
</dbReference>
<keyword evidence="1" id="KW-0472">Membrane</keyword>
<feature type="transmembrane region" description="Helical" evidence="1">
    <location>
        <begin position="151"/>
        <end position="172"/>
    </location>
</feature>
<feature type="domain" description="Guanylate cyclase" evidence="2">
    <location>
        <begin position="265"/>
        <end position="398"/>
    </location>
</feature>
<dbReference type="GO" id="GO:0006171">
    <property type="term" value="P:cAMP biosynthetic process"/>
    <property type="evidence" value="ECO:0007669"/>
    <property type="project" value="TreeGrafter"/>
</dbReference>
<dbReference type="CDD" id="cd07302">
    <property type="entry name" value="CHD"/>
    <property type="match status" value="1"/>
</dbReference>
<feature type="transmembrane region" description="Helical" evidence="1">
    <location>
        <begin position="192"/>
        <end position="215"/>
    </location>
</feature>
<dbReference type="Gene3D" id="3.30.70.1230">
    <property type="entry name" value="Nucleotide cyclase"/>
    <property type="match status" value="1"/>
</dbReference>
<organism evidence="3 4">
    <name type="scientific">Flavimaribacter sediminis</name>
    <dbReference type="NCBI Taxonomy" id="2865987"/>
    <lineage>
        <taxon>Bacteria</taxon>
        <taxon>Pseudomonadati</taxon>
        <taxon>Pseudomonadota</taxon>
        <taxon>Alphaproteobacteria</taxon>
        <taxon>Hyphomicrobiales</taxon>
        <taxon>Rhizobiaceae</taxon>
        <taxon>Flavimaribacter</taxon>
    </lineage>
</organism>
<feature type="transmembrane region" description="Helical" evidence="1">
    <location>
        <begin position="69"/>
        <end position="89"/>
    </location>
</feature>
<comment type="caution">
    <text evidence="3">The sequence shown here is derived from an EMBL/GenBank/DDBJ whole genome shotgun (WGS) entry which is preliminary data.</text>
</comment>
<evidence type="ECO:0000313" key="4">
    <source>
        <dbReference type="Proteomes" id="UP001196509"/>
    </source>
</evidence>
<dbReference type="GO" id="GO:0004016">
    <property type="term" value="F:adenylate cyclase activity"/>
    <property type="evidence" value="ECO:0007669"/>
    <property type="project" value="UniProtKB-ARBA"/>
</dbReference>
<dbReference type="PROSITE" id="PS50125">
    <property type="entry name" value="GUANYLATE_CYCLASE_2"/>
    <property type="match status" value="1"/>
</dbReference>
<dbReference type="SMART" id="SM00044">
    <property type="entry name" value="CYCc"/>
    <property type="match status" value="1"/>
</dbReference>
<feature type="transmembrane region" description="Helical" evidence="1">
    <location>
        <begin position="125"/>
        <end position="144"/>
    </location>
</feature>
<dbReference type="InterPro" id="IPR001054">
    <property type="entry name" value="A/G_cyclase"/>
</dbReference>
<name>A0AAE3CYD8_9HYPH</name>
<dbReference type="GO" id="GO:0035556">
    <property type="term" value="P:intracellular signal transduction"/>
    <property type="evidence" value="ECO:0007669"/>
    <property type="project" value="InterPro"/>
</dbReference>
<keyword evidence="1" id="KW-1133">Transmembrane helix</keyword>
<evidence type="ECO:0000313" key="3">
    <source>
        <dbReference type="EMBL" id="MBW8636155.1"/>
    </source>
</evidence>
<dbReference type="Proteomes" id="UP001196509">
    <property type="component" value="Unassembled WGS sequence"/>
</dbReference>
<dbReference type="Pfam" id="PF00211">
    <property type="entry name" value="Guanylate_cyc"/>
    <property type="match status" value="1"/>
</dbReference>
<dbReference type="InterPro" id="IPR029787">
    <property type="entry name" value="Nucleotide_cyclase"/>
</dbReference>
<reference evidence="3" key="1">
    <citation type="submission" date="2021-08" db="EMBL/GenBank/DDBJ databases">
        <title>Hoeflea bacterium WL0058 sp. nov., isolated from the sediment.</title>
        <authorList>
            <person name="Wang L."/>
            <person name="Zhang D."/>
        </authorList>
    </citation>
    <scope>NUCLEOTIDE SEQUENCE</scope>
    <source>
        <strain evidence="3">WL0058</strain>
    </source>
</reference>